<dbReference type="SUPFAM" id="SSF52794">
    <property type="entry name" value="PTS system IIB component-like"/>
    <property type="match status" value="1"/>
</dbReference>
<dbReference type="PROSITE" id="PS51257">
    <property type="entry name" value="PROKAR_LIPOPROTEIN"/>
    <property type="match status" value="1"/>
</dbReference>
<dbReference type="Proteomes" id="UP000032552">
    <property type="component" value="Unassembled WGS sequence"/>
</dbReference>
<sequence length="103" mass="11356">MTRKLTIYFICGAGLGSSLACQMTAEDVLNRLGLDENLEHEAISSTPGLRTDIIVSAENFASQFKQYDLDPAIKFVFLHNIVDPDEIEAKLVPVIKELSEKSA</sequence>
<name>A0A0C9Q7A3_LACPA</name>
<dbReference type="CDD" id="cd05563">
    <property type="entry name" value="PTS_IIB_ascorbate"/>
    <property type="match status" value="1"/>
</dbReference>
<dbReference type="GO" id="GO:0008982">
    <property type="term" value="F:protein-N(PI)-phosphohistidine-sugar phosphotransferase activity"/>
    <property type="evidence" value="ECO:0007669"/>
    <property type="project" value="InterPro"/>
</dbReference>
<dbReference type="InterPro" id="IPR036095">
    <property type="entry name" value="PTS_EIIB-like_sf"/>
</dbReference>
<evidence type="ECO:0000313" key="4">
    <source>
        <dbReference type="Proteomes" id="UP000032552"/>
    </source>
</evidence>
<dbReference type="Pfam" id="PF02302">
    <property type="entry name" value="PTS_IIB"/>
    <property type="match status" value="1"/>
</dbReference>
<gene>
    <name evidence="3" type="ORF">LC0644_0286</name>
</gene>
<accession>A0A0C9Q7A3</accession>
<dbReference type="AlphaFoldDB" id="A0A0C9Q7A3"/>
<dbReference type="GeneID" id="57089094"/>
<proteinExistence type="predicted"/>
<organism evidence="3 4">
    <name type="scientific">Lacticaseibacillus paracasei NRIC 0644</name>
    <dbReference type="NCBI Taxonomy" id="1435038"/>
    <lineage>
        <taxon>Bacteria</taxon>
        <taxon>Bacillati</taxon>
        <taxon>Bacillota</taxon>
        <taxon>Bacilli</taxon>
        <taxon>Lactobacillales</taxon>
        <taxon>Lactobacillaceae</taxon>
        <taxon>Lacticaseibacillus</taxon>
    </lineage>
</organism>
<evidence type="ECO:0000313" key="3">
    <source>
        <dbReference type="EMBL" id="GAN35697.1"/>
    </source>
</evidence>
<feature type="domain" description="Phosphotransferase system EIIB component type 2/3" evidence="2">
    <location>
        <begin position="7"/>
        <end position="90"/>
    </location>
</feature>
<protein>
    <submittedName>
        <fullName evidence="3">PTS family porter component IIB</fullName>
    </submittedName>
</protein>
<evidence type="ECO:0000259" key="2">
    <source>
        <dbReference type="Pfam" id="PF02302"/>
    </source>
</evidence>
<dbReference type="GO" id="GO:0009401">
    <property type="term" value="P:phosphoenolpyruvate-dependent sugar phosphotransferase system"/>
    <property type="evidence" value="ECO:0007669"/>
    <property type="project" value="InterPro"/>
</dbReference>
<keyword evidence="1" id="KW-0808">Transferase</keyword>
<comment type="caution">
    <text evidence="3">The sequence shown here is derived from an EMBL/GenBank/DDBJ whole genome shotgun (WGS) entry which is preliminary data.</text>
</comment>
<dbReference type="RefSeq" id="WP_003563244.1">
    <property type="nucleotide sequence ID" value="NZ_BAYM01000013.1"/>
</dbReference>
<dbReference type="InterPro" id="IPR003501">
    <property type="entry name" value="PTS_EIIB_2/3"/>
</dbReference>
<dbReference type="Gene3D" id="3.40.50.2300">
    <property type="match status" value="1"/>
</dbReference>
<evidence type="ECO:0000256" key="1">
    <source>
        <dbReference type="ARBA" id="ARBA00022679"/>
    </source>
</evidence>
<dbReference type="EMBL" id="BAYM01000013">
    <property type="protein sequence ID" value="GAN35697.1"/>
    <property type="molecule type" value="Genomic_DNA"/>
</dbReference>
<reference evidence="4" key="1">
    <citation type="submission" date="2014-05" db="EMBL/GenBank/DDBJ databases">
        <title>Whole genome sequencing of Lactobacillus casei NRIC0644.</title>
        <authorList>
            <person name="Atarashi H."/>
            <person name="Yoshida Y."/>
            <person name="Fujimura S."/>
            <person name="Tanaka N."/>
            <person name="Shiwa Y."/>
            <person name="Yoshikawa H."/>
            <person name="Okada S."/>
            <person name="Nakagawa J."/>
        </authorList>
    </citation>
    <scope>NUCLEOTIDE SEQUENCE [LARGE SCALE GENOMIC DNA]</scope>
    <source>
        <strain evidence="4">NRIC0644</strain>
    </source>
</reference>